<protein>
    <submittedName>
        <fullName evidence="1">(wild Malaysian banana) hypothetical protein</fullName>
    </submittedName>
</protein>
<sequence length="43" mass="4533">MSVISDVVSAWKADSLAATDCAGWDLSCESFLLWDAAARGDVV</sequence>
<dbReference type="EMBL" id="HG996471">
    <property type="protein sequence ID" value="CAG1848612.1"/>
    <property type="molecule type" value="Genomic_DNA"/>
</dbReference>
<gene>
    <name evidence="1" type="ORF">GSMUA_184070.1</name>
</gene>
<feature type="non-terminal residue" evidence="1">
    <location>
        <position position="43"/>
    </location>
</feature>
<dbReference type="AlphaFoldDB" id="A0A8D7AFF7"/>
<proteinExistence type="predicted"/>
<evidence type="ECO:0000313" key="1">
    <source>
        <dbReference type="EMBL" id="CAG1848612.1"/>
    </source>
</evidence>
<name>A0A8D7AFF7_MUSAM</name>
<accession>A0A8D7AFF7</accession>
<organism evidence="1">
    <name type="scientific">Musa acuminata subsp. malaccensis</name>
    <name type="common">Wild banana</name>
    <name type="synonym">Musa malaccensis</name>
    <dbReference type="NCBI Taxonomy" id="214687"/>
    <lineage>
        <taxon>Eukaryota</taxon>
        <taxon>Viridiplantae</taxon>
        <taxon>Streptophyta</taxon>
        <taxon>Embryophyta</taxon>
        <taxon>Tracheophyta</taxon>
        <taxon>Spermatophyta</taxon>
        <taxon>Magnoliopsida</taxon>
        <taxon>Liliopsida</taxon>
        <taxon>Zingiberales</taxon>
        <taxon>Musaceae</taxon>
        <taxon>Musa</taxon>
    </lineage>
</organism>
<reference evidence="1" key="1">
    <citation type="submission" date="2021-03" db="EMBL/GenBank/DDBJ databases">
        <authorList>
            <consortium name="Genoscope - CEA"/>
            <person name="William W."/>
        </authorList>
    </citation>
    <scope>NUCLEOTIDE SEQUENCE</scope>
    <source>
        <strain evidence="1">Doubled-haploid Pahang</strain>
    </source>
</reference>